<dbReference type="PROSITE" id="PS51831">
    <property type="entry name" value="HD"/>
    <property type="match status" value="1"/>
</dbReference>
<dbReference type="PROSITE" id="PS00018">
    <property type="entry name" value="EF_HAND_1"/>
    <property type="match status" value="2"/>
</dbReference>
<evidence type="ECO:0000256" key="2">
    <source>
        <dbReference type="ARBA" id="ARBA00013251"/>
    </source>
</evidence>
<protein>
    <recommendedName>
        <fullName evidence="2">GTP diphosphokinase</fullName>
        <ecNumber evidence="2">2.7.6.5</ecNumber>
    </recommendedName>
</protein>
<dbReference type="Pfam" id="PF04607">
    <property type="entry name" value="RelA_SpoT"/>
    <property type="match status" value="1"/>
</dbReference>
<keyword evidence="3" id="KW-0106">Calcium</keyword>
<dbReference type="InterPro" id="IPR002048">
    <property type="entry name" value="EF_hand_dom"/>
</dbReference>
<dbReference type="InterPro" id="IPR007685">
    <property type="entry name" value="RelA_SpoT"/>
</dbReference>
<dbReference type="GO" id="GO:0015969">
    <property type="term" value="P:guanosine tetraphosphate metabolic process"/>
    <property type="evidence" value="ECO:0007669"/>
    <property type="project" value="InterPro"/>
</dbReference>
<evidence type="ECO:0000259" key="7">
    <source>
        <dbReference type="PROSITE" id="PS51831"/>
    </source>
</evidence>
<dbReference type="Gene3D" id="1.10.238.10">
    <property type="entry name" value="EF-hand"/>
    <property type="match status" value="1"/>
</dbReference>
<feature type="domain" description="EF-hand" evidence="6">
    <location>
        <begin position="548"/>
        <end position="580"/>
    </location>
</feature>
<dbReference type="CDD" id="cd05399">
    <property type="entry name" value="NT_Rel-Spo_like"/>
    <property type="match status" value="1"/>
</dbReference>
<dbReference type="Pfam" id="PF13499">
    <property type="entry name" value="EF-hand_7"/>
    <property type="match status" value="1"/>
</dbReference>
<accession>A0AAW1H7T2</accession>
<dbReference type="FunFam" id="3.30.460.10:FF:000025">
    <property type="entry name" value="probable GTP diphosphokinase CRSH, chloroplastic"/>
    <property type="match status" value="1"/>
</dbReference>
<keyword evidence="5" id="KW-0547">Nucleotide-binding</keyword>
<reference evidence="8" key="1">
    <citation type="submission" date="2024-03" db="EMBL/GenBank/DDBJ databases">
        <title>WGS assembly of Saponaria officinalis var. Norfolk2.</title>
        <authorList>
            <person name="Jenkins J."/>
            <person name="Shu S."/>
            <person name="Grimwood J."/>
            <person name="Barry K."/>
            <person name="Goodstein D."/>
            <person name="Schmutz J."/>
            <person name="Leebens-Mack J."/>
            <person name="Osbourn A."/>
        </authorList>
    </citation>
    <scope>NUCLEOTIDE SEQUENCE [LARGE SCALE GENOMIC DNA]</scope>
    <source>
        <strain evidence="8">JIC</strain>
    </source>
</reference>
<keyword evidence="5" id="KW-0342">GTP-binding</keyword>
<dbReference type="FunFam" id="1.10.3210.10:FF:000019">
    <property type="entry name" value="Probable GTP diphosphokinase CRSH, chloroplastic"/>
    <property type="match status" value="1"/>
</dbReference>
<dbReference type="GO" id="GO:0005525">
    <property type="term" value="F:GTP binding"/>
    <property type="evidence" value="ECO:0007669"/>
    <property type="project" value="UniProtKB-KW"/>
</dbReference>
<dbReference type="EC" id="2.7.6.5" evidence="2"/>
<dbReference type="SUPFAM" id="SSF47473">
    <property type="entry name" value="EF-hand"/>
    <property type="match status" value="1"/>
</dbReference>
<dbReference type="GO" id="GO:0005509">
    <property type="term" value="F:calcium ion binding"/>
    <property type="evidence" value="ECO:0007669"/>
    <property type="project" value="InterPro"/>
</dbReference>
<dbReference type="InterPro" id="IPR043519">
    <property type="entry name" value="NT_sf"/>
</dbReference>
<evidence type="ECO:0000256" key="5">
    <source>
        <dbReference type="ARBA" id="ARBA00023134"/>
    </source>
</evidence>
<dbReference type="InterPro" id="IPR018247">
    <property type="entry name" value="EF_Hand_1_Ca_BS"/>
</dbReference>
<comment type="similarity">
    <text evidence="1">Belongs to the RelA/SpoT family.</text>
</comment>
<dbReference type="SUPFAM" id="SSF109604">
    <property type="entry name" value="HD-domain/PDEase-like"/>
    <property type="match status" value="1"/>
</dbReference>
<evidence type="ECO:0000313" key="9">
    <source>
        <dbReference type="Proteomes" id="UP001443914"/>
    </source>
</evidence>
<dbReference type="InterPro" id="IPR011992">
    <property type="entry name" value="EF-hand-dom_pair"/>
</dbReference>
<dbReference type="PROSITE" id="PS50222">
    <property type="entry name" value="EF_HAND_2"/>
    <property type="match status" value="2"/>
</dbReference>
<dbReference type="EMBL" id="JBDFQZ010000012">
    <property type="protein sequence ID" value="KAK9672107.1"/>
    <property type="molecule type" value="Genomic_DNA"/>
</dbReference>
<evidence type="ECO:0000256" key="4">
    <source>
        <dbReference type="ARBA" id="ARBA00023016"/>
    </source>
</evidence>
<dbReference type="Gene3D" id="3.30.460.10">
    <property type="entry name" value="Beta Polymerase, domain 2"/>
    <property type="match status" value="1"/>
</dbReference>
<sequence length="621" mass="70043">MSRLEVQLTISSYPQFLIKLFPKKKKNHHHIHTLHSPTSAMNLRYNHHLPSLPTPTTHPQNHHHHQHLTLRLSLPQLHPASTRATPPAAENHLPAVTAIEQPGGKMVVELVGTFNRLTERMNVKSNSYGRILFKALKVSIPLLQALPLSPDGRSPLSKSLSIAFLLADLQMDAEVIAAGILRELWEARVISMHEVKERIGIGTAHLLHESLRVKKIPFRADPLDDDNAAAIRKFCLTYYDIRAVVLDLALKLDMMRNLSYLPRYQQQKISLEVMKIHAPLAHAVGTYFLSVELEDLSFRYLFPSSYVYVDTWLKTHKAKSNDLIDFCKGKLFDSLTQDSLLASLVDNISINGRYKNRYSTMKKLLRDGRNPEEVNDIMGLRVVLSPISGVNLTKVGEKACYRAREIVQSLWKEMPHRSKDYIAKPKANGYKSLHMAVDVSDSENRRPLMEIQIRTIEMDTLAAGGTASHSLYKSGLMDPEEAKRLKAIMVAAAELAALRLQDLPSSFHNHTEIRQSDGVFLLLDKNGDGRISIEELMEVMEELGAQPDDAKEMMQLLDSNSDGSLSSDEFDSFQKQVELMRNIGDTDEQYKIMLEEKLPMADESGLIQIYRKELGNGVAVG</sequence>
<gene>
    <name evidence="8" type="ORF">RND81_12G076700</name>
</gene>
<dbReference type="SMART" id="SM00054">
    <property type="entry name" value="EFh"/>
    <property type="match status" value="2"/>
</dbReference>
<dbReference type="SUPFAM" id="SSF81301">
    <property type="entry name" value="Nucleotidyltransferase"/>
    <property type="match status" value="1"/>
</dbReference>
<feature type="domain" description="EF-hand" evidence="6">
    <location>
        <begin position="511"/>
        <end position="546"/>
    </location>
</feature>
<proteinExistence type="inferred from homology"/>
<dbReference type="InterPro" id="IPR006674">
    <property type="entry name" value="HD_domain"/>
</dbReference>
<dbReference type="Proteomes" id="UP001443914">
    <property type="component" value="Unassembled WGS sequence"/>
</dbReference>
<dbReference type="Gene3D" id="1.10.3210.10">
    <property type="entry name" value="Hypothetical protein af1432"/>
    <property type="match status" value="1"/>
</dbReference>
<dbReference type="PANTHER" id="PTHR21262:SF12">
    <property type="entry name" value="GTP DIPHOSPHOKINASE CRSH, CHLOROPLASTIC-RELATED"/>
    <property type="match status" value="1"/>
</dbReference>
<feature type="domain" description="HD" evidence="7">
    <location>
        <begin position="155"/>
        <end position="255"/>
    </location>
</feature>
<keyword evidence="9" id="KW-1185">Reference proteome</keyword>
<evidence type="ECO:0000313" key="8">
    <source>
        <dbReference type="EMBL" id="KAK9672107.1"/>
    </source>
</evidence>
<organism evidence="8 9">
    <name type="scientific">Saponaria officinalis</name>
    <name type="common">Common soapwort</name>
    <name type="synonym">Lychnis saponaria</name>
    <dbReference type="NCBI Taxonomy" id="3572"/>
    <lineage>
        <taxon>Eukaryota</taxon>
        <taxon>Viridiplantae</taxon>
        <taxon>Streptophyta</taxon>
        <taxon>Embryophyta</taxon>
        <taxon>Tracheophyta</taxon>
        <taxon>Spermatophyta</taxon>
        <taxon>Magnoliopsida</taxon>
        <taxon>eudicotyledons</taxon>
        <taxon>Gunneridae</taxon>
        <taxon>Pentapetalae</taxon>
        <taxon>Caryophyllales</taxon>
        <taxon>Caryophyllaceae</taxon>
        <taxon>Caryophylleae</taxon>
        <taxon>Saponaria</taxon>
    </lineage>
</organism>
<dbReference type="Pfam" id="PF13328">
    <property type="entry name" value="HD_4"/>
    <property type="match status" value="1"/>
</dbReference>
<dbReference type="SMART" id="SM00954">
    <property type="entry name" value="RelA_SpoT"/>
    <property type="match status" value="1"/>
</dbReference>
<dbReference type="GO" id="GO:0008728">
    <property type="term" value="F:GTP diphosphokinase activity"/>
    <property type="evidence" value="ECO:0007669"/>
    <property type="project" value="UniProtKB-EC"/>
</dbReference>
<keyword evidence="4" id="KW-0346">Stress response</keyword>
<evidence type="ECO:0000256" key="3">
    <source>
        <dbReference type="ARBA" id="ARBA00022837"/>
    </source>
</evidence>
<evidence type="ECO:0000259" key="6">
    <source>
        <dbReference type="PROSITE" id="PS50222"/>
    </source>
</evidence>
<dbReference type="PANTHER" id="PTHR21262">
    <property type="entry name" value="GUANOSINE-3',5'-BIS DIPHOSPHATE 3'-PYROPHOSPHOHYDROLASE"/>
    <property type="match status" value="1"/>
</dbReference>
<comment type="caution">
    <text evidence="8">The sequence shown here is derived from an EMBL/GenBank/DDBJ whole genome shotgun (WGS) entry which is preliminary data.</text>
</comment>
<dbReference type="AlphaFoldDB" id="A0AAW1H7T2"/>
<name>A0AAW1H7T2_SAPOF</name>
<evidence type="ECO:0000256" key="1">
    <source>
        <dbReference type="ARBA" id="ARBA00007476"/>
    </source>
</evidence>